<comment type="caution">
    <text evidence="11">The sequence shown here is derived from an EMBL/GenBank/DDBJ whole genome shotgun (WGS) entry which is preliminary data.</text>
</comment>
<evidence type="ECO:0000259" key="8">
    <source>
        <dbReference type="Pfam" id="PF25917"/>
    </source>
</evidence>
<sequence length="355" mass="38944">MTLKTMLSPLLIATLALVGLLIFLNYPESAEQNGPKGNGKVATPVVFFEVQKTDFPVTVEALGTARANEAVSLTPLQSDVIQELYFDDGDVVEKGQLLMRMNDREEQARLNELNINLQEAQRQLTRIVNLAKSSVASQQLLDEQQAKVKTLKAQVEVANAQLSELILEAPFSGKLGIRMVSVGAYVTPSDVITTLDDLRKVKVDFNISESHLPSLSIGQQVKALSVAYPDEVFNGEIRSVNSRVDANTRSIQVRALIDNPDLKLRPGMLMQINLQKRVLQSLVLPEKAIIPNEDKQFVFVVEGEKAKLTQVEIGLRKPGLVQILSGLEEGQRVVVEGALRLVDGSSVSLLEQATL</sequence>
<feature type="domain" description="Multidrug resistance protein MdtA-like alpha-helical hairpin" evidence="7">
    <location>
        <begin position="106"/>
        <end position="162"/>
    </location>
</feature>
<evidence type="ECO:0000259" key="9">
    <source>
        <dbReference type="Pfam" id="PF25954"/>
    </source>
</evidence>
<dbReference type="Pfam" id="PF25954">
    <property type="entry name" value="Beta-barrel_RND_2"/>
    <property type="match status" value="1"/>
</dbReference>
<dbReference type="GO" id="GO:0015562">
    <property type="term" value="F:efflux transmembrane transporter activity"/>
    <property type="evidence" value="ECO:0007669"/>
    <property type="project" value="TreeGrafter"/>
</dbReference>
<dbReference type="Pfam" id="PF25989">
    <property type="entry name" value="YknX_C"/>
    <property type="match status" value="1"/>
</dbReference>
<evidence type="ECO:0000256" key="1">
    <source>
        <dbReference type="ARBA" id="ARBA00009477"/>
    </source>
</evidence>
<dbReference type="SUPFAM" id="SSF111369">
    <property type="entry name" value="HlyD-like secretion proteins"/>
    <property type="match status" value="1"/>
</dbReference>
<evidence type="ECO:0000256" key="4">
    <source>
        <dbReference type="ARBA" id="ARBA00043263"/>
    </source>
</evidence>
<comment type="similarity">
    <text evidence="1">Belongs to the membrane fusion protein (MFP) (TC 8.A.1) family.</text>
</comment>
<dbReference type="PANTHER" id="PTHR30469:SF16">
    <property type="entry name" value="HAE1 FAMILY EFFLUX PUMP MFP COMPONENT"/>
    <property type="match status" value="1"/>
</dbReference>
<organism evidence="11 12">
    <name type="scientific">Aliiglaciecola lipolytica E3</name>
    <dbReference type="NCBI Taxonomy" id="1127673"/>
    <lineage>
        <taxon>Bacteria</taxon>
        <taxon>Pseudomonadati</taxon>
        <taxon>Pseudomonadota</taxon>
        <taxon>Gammaproteobacteria</taxon>
        <taxon>Alteromonadales</taxon>
        <taxon>Alteromonadaceae</taxon>
        <taxon>Aliiglaciecola</taxon>
    </lineage>
</organism>
<dbReference type="Pfam" id="PF25876">
    <property type="entry name" value="HH_MFP_RND"/>
    <property type="match status" value="1"/>
</dbReference>
<keyword evidence="6" id="KW-0175">Coiled coil</keyword>
<comment type="function">
    <text evidence="5">CzcA and CzcB together would act in zinc efflux nearly as effectively as the complete czc efflux system (CzcABC). The CzcB protein is thought to funnel zinc cations to the CzcA transport protein.</text>
</comment>
<keyword evidence="12" id="KW-1185">Reference proteome</keyword>
<dbReference type="Gene3D" id="2.40.420.20">
    <property type="match status" value="1"/>
</dbReference>
<reference evidence="11 12" key="1">
    <citation type="journal article" date="2017" name="Antonie Van Leeuwenhoek">
        <title>Rhizobium rhizosphaerae sp. nov., a novel species isolated from rice rhizosphere.</title>
        <authorList>
            <person name="Zhao J.J."/>
            <person name="Zhang J."/>
            <person name="Zhang R.J."/>
            <person name="Zhang C.W."/>
            <person name="Yin H.Q."/>
            <person name="Zhang X.X."/>
        </authorList>
    </citation>
    <scope>NUCLEOTIDE SEQUENCE [LARGE SCALE GENOMIC DNA]</scope>
    <source>
        <strain evidence="11 12">E3</strain>
    </source>
</reference>
<feature type="domain" description="YknX-like C-terminal permuted SH3-like" evidence="10">
    <location>
        <begin position="282"/>
        <end position="348"/>
    </location>
</feature>
<gene>
    <name evidence="11" type="ORF">GLIP_2781</name>
</gene>
<dbReference type="InterPro" id="IPR006143">
    <property type="entry name" value="RND_pump_MFP"/>
</dbReference>
<dbReference type="Gene3D" id="1.10.287.470">
    <property type="entry name" value="Helix hairpin bin"/>
    <property type="match status" value="1"/>
</dbReference>
<dbReference type="FunFam" id="2.40.420.20:FF:000006">
    <property type="entry name" value="RND family efflux transporter MFP subunit"/>
    <property type="match status" value="1"/>
</dbReference>
<dbReference type="InterPro" id="IPR058637">
    <property type="entry name" value="YknX-like_C"/>
</dbReference>
<dbReference type="InterPro" id="IPR058625">
    <property type="entry name" value="MdtA-like_BSH"/>
</dbReference>
<dbReference type="FunFam" id="2.40.30.170:FF:000010">
    <property type="entry name" value="Efflux RND transporter periplasmic adaptor subunit"/>
    <property type="match status" value="1"/>
</dbReference>
<dbReference type="EMBL" id="BAEN01000055">
    <property type="protein sequence ID" value="GAC15402.1"/>
    <property type="molecule type" value="Genomic_DNA"/>
</dbReference>
<keyword evidence="3" id="KW-0862">Zinc</keyword>
<dbReference type="Gene3D" id="2.40.50.100">
    <property type="match status" value="1"/>
</dbReference>
<dbReference type="Pfam" id="PF25917">
    <property type="entry name" value="BSH_RND"/>
    <property type="match status" value="1"/>
</dbReference>
<evidence type="ECO:0000313" key="12">
    <source>
        <dbReference type="Proteomes" id="UP000006334"/>
    </source>
</evidence>
<feature type="domain" description="Multidrug resistance protein MdtA-like barrel-sandwich hybrid" evidence="8">
    <location>
        <begin position="71"/>
        <end position="189"/>
    </location>
</feature>
<feature type="coiled-coil region" evidence="6">
    <location>
        <begin position="103"/>
        <end position="168"/>
    </location>
</feature>
<evidence type="ECO:0000259" key="10">
    <source>
        <dbReference type="Pfam" id="PF25989"/>
    </source>
</evidence>
<dbReference type="Proteomes" id="UP000006334">
    <property type="component" value="Unassembled WGS sequence"/>
</dbReference>
<dbReference type="GO" id="GO:1990281">
    <property type="term" value="C:efflux pump complex"/>
    <property type="evidence" value="ECO:0007669"/>
    <property type="project" value="TreeGrafter"/>
</dbReference>
<accession>K6YB46</accession>
<keyword evidence="2" id="KW-0813">Transport</keyword>
<dbReference type="InterPro" id="IPR058792">
    <property type="entry name" value="Beta-barrel_RND_2"/>
</dbReference>
<dbReference type="NCBIfam" id="TIGR01730">
    <property type="entry name" value="RND_mfp"/>
    <property type="match status" value="1"/>
</dbReference>
<dbReference type="AlphaFoldDB" id="K6YB46"/>
<dbReference type="Gene3D" id="2.40.30.170">
    <property type="match status" value="1"/>
</dbReference>
<dbReference type="STRING" id="1127673.GLIP_2781"/>
<dbReference type="eggNOG" id="COG0845">
    <property type="taxonomic scope" value="Bacteria"/>
</dbReference>
<evidence type="ECO:0000256" key="3">
    <source>
        <dbReference type="ARBA" id="ARBA00022833"/>
    </source>
</evidence>
<evidence type="ECO:0000313" key="11">
    <source>
        <dbReference type="EMBL" id="GAC15402.1"/>
    </source>
</evidence>
<evidence type="ECO:0000256" key="2">
    <source>
        <dbReference type="ARBA" id="ARBA00022448"/>
    </source>
</evidence>
<dbReference type="GO" id="GO:0046686">
    <property type="term" value="P:response to cadmium ion"/>
    <property type="evidence" value="ECO:0007669"/>
    <property type="project" value="UniProtKB-KW"/>
</dbReference>
<protein>
    <submittedName>
        <fullName evidence="11">HlyD family secretion protein</fullName>
    </submittedName>
</protein>
<evidence type="ECO:0000256" key="6">
    <source>
        <dbReference type="SAM" id="Coils"/>
    </source>
</evidence>
<dbReference type="OrthoDB" id="9806939at2"/>
<dbReference type="PANTHER" id="PTHR30469">
    <property type="entry name" value="MULTIDRUG RESISTANCE PROTEIN MDTA"/>
    <property type="match status" value="1"/>
</dbReference>
<proteinExistence type="inferred from homology"/>
<keyword evidence="4" id="KW-0105">Cadmium resistance</keyword>
<feature type="domain" description="CusB-like beta-barrel" evidence="9">
    <location>
        <begin position="203"/>
        <end position="276"/>
    </location>
</feature>
<dbReference type="RefSeq" id="WP_008845207.1">
    <property type="nucleotide sequence ID" value="NZ_BAEN01000055.1"/>
</dbReference>
<evidence type="ECO:0000259" key="7">
    <source>
        <dbReference type="Pfam" id="PF25876"/>
    </source>
</evidence>
<evidence type="ECO:0000256" key="5">
    <source>
        <dbReference type="ARBA" id="ARBA00058766"/>
    </source>
</evidence>
<name>K6YB46_9ALTE</name>
<dbReference type="InterPro" id="IPR058624">
    <property type="entry name" value="MdtA-like_HH"/>
</dbReference>